<protein>
    <submittedName>
        <fullName evidence="1">Uncharacterized protein</fullName>
    </submittedName>
</protein>
<proteinExistence type="predicted"/>
<name>A0ABU2IIS7_9LIST</name>
<evidence type="ECO:0000313" key="2">
    <source>
        <dbReference type="Proteomes" id="UP001252688"/>
    </source>
</evidence>
<comment type="caution">
    <text evidence="1">The sequence shown here is derived from an EMBL/GenBank/DDBJ whole genome shotgun (WGS) entry which is preliminary data.</text>
</comment>
<organism evidence="1 2">
    <name type="scientific">Listeria cossartiae subsp. cayugensis</name>
    <dbReference type="NCBI Taxonomy" id="2713505"/>
    <lineage>
        <taxon>Bacteria</taxon>
        <taxon>Bacillati</taxon>
        <taxon>Bacillota</taxon>
        <taxon>Bacilli</taxon>
        <taxon>Bacillales</taxon>
        <taxon>Listeriaceae</taxon>
        <taxon>Listeria</taxon>
        <taxon>Listeria cossartiae</taxon>
    </lineage>
</organism>
<reference evidence="1 2" key="1">
    <citation type="submission" date="2023-05" db="EMBL/GenBank/DDBJ databases">
        <title>A Combination of Whole Genome Sequencing and Metagenomics Reveals Diversity of Listeria spp. in Soil Collected from the Nantahala National Forest.</title>
        <authorList>
            <person name="Wang J."/>
            <person name="Schamp C.N."/>
            <person name="Hudson L.K."/>
            <person name="Chaggar H.K."/>
            <person name="Bryan D.W."/>
            <person name="Radosevich M."/>
            <person name="Denes T.G."/>
        </authorList>
    </citation>
    <scope>NUCLEOTIDE SEQUENCE [LARGE SCALE GENOMIC DNA]</scope>
    <source>
        <strain evidence="1 2">UTK S2-0002</strain>
    </source>
</reference>
<evidence type="ECO:0000313" key="1">
    <source>
        <dbReference type="EMBL" id="MDT0112578.1"/>
    </source>
</evidence>
<dbReference type="EMBL" id="JASBAM010000001">
    <property type="protein sequence ID" value="MDT0112578.1"/>
    <property type="molecule type" value="Genomic_DNA"/>
</dbReference>
<keyword evidence="2" id="KW-1185">Reference proteome</keyword>
<gene>
    <name evidence="1" type="ORF">QJV37_00380</name>
</gene>
<dbReference type="Proteomes" id="UP001252688">
    <property type="component" value="Unassembled WGS sequence"/>
</dbReference>
<accession>A0ABU2IIS7</accession>
<sequence length="85" mass="10218">MELTYMVKERRKTVYIASTFEEARQFADHLTDERRWLDDDEDHSSEVLILGFTHGSNPLNEVFAYAYELKIWLKLDFTTFEEEHV</sequence>
<dbReference type="RefSeq" id="WP_311177968.1">
    <property type="nucleotide sequence ID" value="NZ_JASAZZ010000001.1"/>
</dbReference>